<feature type="domain" description="Citrate transporter-like" evidence="9">
    <location>
        <begin position="131"/>
        <end position="369"/>
    </location>
</feature>
<evidence type="ECO:0000256" key="3">
    <source>
        <dbReference type="ARBA" id="ARBA00022475"/>
    </source>
</evidence>
<reference evidence="10" key="1">
    <citation type="submission" date="2023-01" db="EMBL/GenBank/DDBJ databases">
        <title>The growth and conidiation of Purpureocillium lavendulum are regulated by nitrogen source and histone H3K14 acetylation.</title>
        <authorList>
            <person name="Tang P."/>
            <person name="Han J."/>
            <person name="Zhang C."/>
            <person name="Tang P."/>
            <person name="Qi F."/>
            <person name="Zhang K."/>
            <person name="Liang L."/>
        </authorList>
    </citation>
    <scope>NUCLEOTIDE SEQUENCE</scope>
    <source>
        <strain evidence="10">YMF1.00683</strain>
    </source>
</reference>
<dbReference type="AlphaFoldDB" id="A0AB34FXD6"/>
<keyword evidence="5 8" id="KW-1133">Transmembrane helix</keyword>
<feature type="region of interest" description="Disordered" evidence="7">
    <location>
        <begin position="65"/>
        <end position="90"/>
    </location>
</feature>
<dbReference type="Proteomes" id="UP001163105">
    <property type="component" value="Unassembled WGS sequence"/>
</dbReference>
<feature type="transmembrane region" description="Helical" evidence="8">
    <location>
        <begin position="686"/>
        <end position="711"/>
    </location>
</feature>
<feature type="transmembrane region" description="Helical" evidence="8">
    <location>
        <begin position="732"/>
        <end position="752"/>
    </location>
</feature>
<feature type="transmembrane region" description="Helical" evidence="8">
    <location>
        <begin position="141"/>
        <end position="163"/>
    </location>
</feature>
<feature type="compositionally biased region" description="Polar residues" evidence="7">
    <location>
        <begin position="435"/>
        <end position="462"/>
    </location>
</feature>
<proteinExistence type="predicted"/>
<accession>A0AB34FXD6</accession>
<protein>
    <submittedName>
        <fullName evidence="10">Arsenite efflux transporter ArsB-like</fullName>
    </submittedName>
</protein>
<feature type="region of interest" description="Disordered" evidence="7">
    <location>
        <begin position="515"/>
        <end position="564"/>
    </location>
</feature>
<evidence type="ECO:0000256" key="2">
    <source>
        <dbReference type="ARBA" id="ARBA00022448"/>
    </source>
</evidence>
<feature type="transmembrane region" description="Helical" evidence="8">
    <location>
        <begin position="264"/>
        <end position="283"/>
    </location>
</feature>
<dbReference type="InterPro" id="IPR004680">
    <property type="entry name" value="Cit_transptr-like_dom"/>
</dbReference>
<gene>
    <name evidence="10" type="ORF">O9K51_02183</name>
</gene>
<sequence length="989" mass="109201">MATEESQDTSRVREWRSIVTLVVFVLTNVNVLFPYHIPIFVPRKIYNLVWDAVAAVRIIPKRQQHGPSVVDGDDVGADLPDNDDDDDDNGKRKPYVRLNFPMNFVTAPLIADLFLLAIQAIGREEVHDGTIGADNISPIDIMAFFITLAYIAISIDASGLIRYLAFKVLQWGGKVGHRLFLCLYAFFFVLGSFIGNDPIILSGTAFLAYMTRVSSNIVHPRAWIHTQFAVANIASAILVSSNPTNLVLAGAFDIKFINYTANMIVPVVATAVILFPFLLYIVFADESLIPYSINMHDLPEDVKGKKPVNPNIPHARGHVEEDESDLANNEQGKLLSLEEIMNPFLDKGGAAFGAVIMAATLITVLALNAASAKEGPHPVFWVTLPAAFVMFCWDLGFGWYHRAETREIARNGRLDVEAARAERAIRQQHERRASVKSTGQAYEMSSRTIGTQSGKDSAQGATDATMPHSPPAILVSENTGDEKDIMPSQTDTLTCSQVTSASDMAKQDAALTSDLSSLEEKNRQDNKPVAQGIFLPSSPSDGTGQVPDRHIPETALPPPHRGPTTLVSLSRDALRWCQETFPTAAAVALHLPFALVPFAFCMFVLVQGLVTKGWVPVFAHGWDHWVNKTGTVGSIAGMGFLSVVLCNFAGTNIGTTILLSRVIQSWQAIHKASGEPISDRTFWATVYSMAIGVNYGAFSTAFSASLAGLLWRDILARKHIRVRSLDFARVNLPIITIAMIVGCVVLVGQVYITRGDLSYPDGRFKIHPLLNKMSLTNLSNYMESQQIFIKVEEDADIRAKLNLPEDDYVAITLTDHDSMGLVHHALLKSPHQTRHTLVFSFMLPLAAGHEAPKQLHQITQKMLSSLTWVDRTTVCTPVDKLVGSWLHVKEQRGSQASPTKSKTVKKMKFFEENLWGYWHWERRVPDNVEPEDLAEGKHDMKDFATGDYVAYEYNETNVESGQPYRPTVEEVFGKGTGTPLDQVAHDEGN</sequence>
<evidence type="ECO:0000256" key="7">
    <source>
        <dbReference type="SAM" id="MobiDB-lite"/>
    </source>
</evidence>
<feature type="transmembrane region" description="Helical" evidence="8">
    <location>
        <begin position="175"/>
        <end position="194"/>
    </location>
</feature>
<keyword evidence="6 8" id="KW-0472">Membrane</keyword>
<dbReference type="PANTHER" id="PTHR43302">
    <property type="entry name" value="TRANSPORTER ARSB-RELATED"/>
    <property type="match status" value="1"/>
</dbReference>
<keyword evidence="11" id="KW-1185">Reference proteome</keyword>
<evidence type="ECO:0000313" key="11">
    <source>
        <dbReference type="Proteomes" id="UP001163105"/>
    </source>
</evidence>
<feature type="transmembrane region" description="Helical" evidence="8">
    <location>
        <begin position="349"/>
        <end position="367"/>
    </location>
</feature>
<dbReference type="EMBL" id="JAQHRD010000002">
    <property type="protein sequence ID" value="KAJ6443797.1"/>
    <property type="molecule type" value="Genomic_DNA"/>
</dbReference>
<evidence type="ECO:0000256" key="5">
    <source>
        <dbReference type="ARBA" id="ARBA00022989"/>
    </source>
</evidence>
<keyword evidence="4 8" id="KW-0812">Transmembrane</keyword>
<name>A0AB34FXD6_9HYPO</name>
<evidence type="ECO:0000313" key="10">
    <source>
        <dbReference type="EMBL" id="KAJ6443797.1"/>
    </source>
</evidence>
<feature type="transmembrane region" description="Helical" evidence="8">
    <location>
        <begin position="230"/>
        <end position="252"/>
    </location>
</feature>
<evidence type="ECO:0000256" key="4">
    <source>
        <dbReference type="ARBA" id="ARBA00022692"/>
    </source>
</evidence>
<feature type="compositionally biased region" description="Acidic residues" evidence="7">
    <location>
        <begin position="71"/>
        <end position="88"/>
    </location>
</feature>
<dbReference type="PANTHER" id="PTHR43302:SF5">
    <property type="entry name" value="TRANSPORTER ARSB-RELATED"/>
    <property type="match status" value="1"/>
</dbReference>
<organism evidence="10 11">
    <name type="scientific">Purpureocillium lavendulum</name>
    <dbReference type="NCBI Taxonomy" id="1247861"/>
    <lineage>
        <taxon>Eukaryota</taxon>
        <taxon>Fungi</taxon>
        <taxon>Dikarya</taxon>
        <taxon>Ascomycota</taxon>
        <taxon>Pezizomycotina</taxon>
        <taxon>Sordariomycetes</taxon>
        <taxon>Hypocreomycetidae</taxon>
        <taxon>Hypocreales</taxon>
        <taxon>Ophiocordycipitaceae</taxon>
        <taxon>Purpureocillium</taxon>
    </lineage>
</organism>
<evidence type="ECO:0000256" key="8">
    <source>
        <dbReference type="SAM" id="Phobius"/>
    </source>
</evidence>
<feature type="transmembrane region" description="Helical" evidence="8">
    <location>
        <begin position="584"/>
        <end position="606"/>
    </location>
</feature>
<dbReference type="GO" id="GO:0005886">
    <property type="term" value="C:plasma membrane"/>
    <property type="evidence" value="ECO:0007669"/>
    <property type="project" value="UniProtKB-SubCell"/>
</dbReference>
<keyword evidence="3" id="KW-1003">Cell membrane</keyword>
<comment type="subcellular location">
    <subcellularLocation>
        <location evidence="1">Cell membrane</location>
        <topology evidence="1">Multi-pass membrane protein</topology>
    </subcellularLocation>
</comment>
<keyword evidence="2" id="KW-0813">Transport</keyword>
<feature type="transmembrane region" description="Helical" evidence="8">
    <location>
        <begin position="379"/>
        <end position="400"/>
    </location>
</feature>
<comment type="caution">
    <text evidence="10">The sequence shown here is derived from an EMBL/GenBank/DDBJ whole genome shotgun (WGS) entry which is preliminary data.</text>
</comment>
<evidence type="ECO:0000256" key="1">
    <source>
        <dbReference type="ARBA" id="ARBA00004651"/>
    </source>
</evidence>
<evidence type="ECO:0000256" key="6">
    <source>
        <dbReference type="ARBA" id="ARBA00023136"/>
    </source>
</evidence>
<feature type="transmembrane region" description="Helical" evidence="8">
    <location>
        <begin position="100"/>
        <end position="121"/>
    </location>
</feature>
<feature type="transmembrane region" description="Helical" evidence="8">
    <location>
        <begin position="15"/>
        <end position="35"/>
    </location>
</feature>
<dbReference type="GO" id="GO:0055085">
    <property type="term" value="P:transmembrane transport"/>
    <property type="evidence" value="ECO:0007669"/>
    <property type="project" value="InterPro"/>
</dbReference>
<dbReference type="Pfam" id="PF03600">
    <property type="entry name" value="CitMHS"/>
    <property type="match status" value="1"/>
</dbReference>
<feature type="region of interest" description="Disordered" evidence="7">
    <location>
        <begin position="425"/>
        <end position="476"/>
    </location>
</feature>
<evidence type="ECO:0000259" key="9">
    <source>
        <dbReference type="Pfam" id="PF03600"/>
    </source>
</evidence>